<dbReference type="Proteomes" id="UP000184485">
    <property type="component" value="Unassembled WGS sequence"/>
</dbReference>
<protein>
    <submittedName>
        <fullName evidence="11">Peptidoglycan/LPS O-acetylase OafA/YrhL, contains acyltransferase and SGNH-hydrolase domains</fullName>
    </submittedName>
</protein>
<dbReference type="PANTHER" id="PTHR23028">
    <property type="entry name" value="ACETYLTRANSFERASE"/>
    <property type="match status" value="1"/>
</dbReference>
<feature type="transmembrane region" description="Helical" evidence="8">
    <location>
        <begin position="218"/>
        <end position="235"/>
    </location>
</feature>
<dbReference type="Pfam" id="PF01757">
    <property type="entry name" value="Acyl_transf_3"/>
    <property type="match status" value="1"/>
</dbReference>
<keyword evidence="5 8" id="KW-1133">Transmembrane helix</keyword>
<dbReference type="InterPro" id="IPR002656">
    <property type="entry name" value="Acyl_transf_3_dom"/>
</dbReference>
<feature type="transmembrane region" description="Helical" evidence="8">
    <location>
        <begin position="341"/>
        <end position="364"/>
    </location>
</feature>
<keyword evidence="4 8" id="KW-0812">Transmembrane</keyword>
<name>A0A1M4YTX8_9HYPH</name>
<keyword evidence="12" id="KW-1185">Reference proteome</keyword>
<evidence type="ECO:0000256" key="6">
    <source>
        <dbReference type="ARBA" id="ARBA00023136"/>
    </source>
</evidence>
<keyword evidence="11" id="KW-0378">Hydrolase</keyword>
<dbReference type="GO" id="GO:0016788">
    <property type="term" value="F:hydrolase activity, acting on ester bonds"/>
    <property type="evidence" value="ECO:0007669"/>
    <property type="project" value="UniProtKB-ARBA"/>
</dbReference>
<keyword evidence="6 8" id="KW-0472">Membrane</keyword>
<feature type="transmembrane region" description="Helical" evidence="8">
    <location>
        <begin position="273"/>
        <end position="291"/>
    </location>
</feature>
<feature type="transmembrane region" description="Helical" evidence="8">
    <location>
        <begin position="27"/>
        <end position="47"/>
    </location>
</feature>
<feature type="transmembrane region" description="Helical" evidence="8">
    <location>
        <begin position="5"/>
        <end position="21"/>
    </location>
</feature>
<feature type="transmembrane region" description="Helical" evidence="8">
    <location>
        <begin position="241"/>
        <end position="261"/>
    </location>
</feature>
<feature type="transmembrane region" description="Helical" evidence="8">
    <location>
        <begin position="68"/>
        <end position="87"/>
    </location>
</feature>
<dbReference type="InterPro" id="IPR050879">
    <property type="entry name" value="Acyltransferase_3"/>
</dbReference>
<evidence type="ECO:0000259" key="9">
    <source>
        <dbReference type="Pfam" id="PF01757"/>
    </source>
</evidence>
<keyword evidence="2" id="KW-1003">Cell membrane</keyword>
<organism evidence="11 12">
    <name type="scientific">Kaistia soli DSM 19436</name>
    <dbReference type="NCBI Taxonomy" id="1122133"/>
    <lineage>
        <taxon>Bacteria</taxon>
        <taxon>Pseudomonadati</taxon>
        <taxon>Pseudomonadota</taxon>
        <taxon>Alphaproteobacteria</taxon>
        <taxon>Hyphomicrobiales</taxon>
        <taxon>Kaistiaceae</taxon>
        <taxon>Kaistia</taxon>
    </lineage>
</organism>
<evidence type="ECO:0000256" key="5">
    <source>
        <dbReference type="ARBA" id="ARBA00022989"/>
    </source>
</evidence>
<keyword evidence="3 11" id="KW-0808">Transferase</keyword>
<evidence type="ECO:0000256" key="4">
    <source>
        <dbReference type="ARBA" id="ARBA00022692"/>
    </source>
</evidence>
<dbReference type="GO" id="GO:0016747">
    <property type="term" value="F:acyltransferase activity, transferring groups other than amino-acyl groups"/>
    <property type="evidence" value="ECO:0007669"/>
    <property type="project" value="InterPro"/>
</dbReference>
<dbReference type="EMBL" id="FQUP01000001">
    <property type="protein sequence ID" value="SHF09220.1"/>
    <property type="molecule type" value="Genomic_DNA"/>
</dbReference>
<feature type="transmembrane region" description="Helical" evidence="8">
    <location>
        <begin position="128"/>
        <end position="150"/>
    </location>
</feature>
<evidence type="ECO:0000256" key="3">
    <source>
        <dbReference type="ARBA" id="ARBA00022679"/>
    </source>
</evidence>
<sequence>MDIQGLRAVAVVSVVVFHAFPRLVPGGFIGVDIFFVISGFLISSTIYRDVSTNRFSILEFYRRRIRRIFPALFAMLMVVIIVSYFLLSPSAYQEIARNTISSTLFFSNIDFFLSSGYFDRAAELRPLLHTWSLSVEEQFYIVFPVFVFVIHRYMNRLMLLSILVVGSISLALSQVAINYSPTGAYFLTPFRAFELLIGCSIPLIAVPNWLAGSRAARDGLSIAGLTSIAASLFVLSPATPFPGFAALLPTVGAAMIIFAGGSGRTLGGRAISSAPFVALGAVSYSFYLWHWPILSFLRIWTPSIGPTASELVLAVMAALAVATASYWLIERPFAAKATTTFPFLRFGTMGMVTISIAAFAIVALNGIPGRFGPSVLAAFAADQDISPMRGPCHQSDGRRLAYDATCLLSVGDKSEVVVWADSHGAELAAALSELVKDSGIALRQITASSCPPVVSVDFRARPNCRAANEDTLKSVASDPDVDTVLLLMNRSAYYFESEEDLEDGYRQVVDSLRKAGKRIVLIKQIPNMDFEPTGAVAFELMLGRDPTTIGPNVEEVRARFSRWNAFIEDTGTSSGSDYFDPMAVFCNDTICPAYRRDVGVLFFNETHPSMSGARLLASRLIATGEVAPAPTLQTSLSPENSL</sequence>
<dbReference type="GO" id="GO:0009103">
    <property type="term" value="P:lipopolysaccharide biosynthetic process"/>
    <property type="evidence" value="ECO:0007669"/>
    <property type="project" value="TreeGrafter"/>
</dbReference>
<dbReference type="Gene3D" id="3.40.50.1110">
    <property type="entry name" value="SGNH hydrolase"/>
    <property type="match status" value="1"/>
</dbReference>
<dbReference type="SUPFAM" id="SSF52266">
    <property type="entry name" value="SGNH hydrolase"/>
    <property type="match status" value="1"/>
</dbReference>
<evidence type="ECO:0000256" key="8">
    <source>
        <dbReference type="SAM" id="Phobius"/>
    </source>
</evidence>
<comment type="subcellular location">
    <subcellularLocation>
        <location evidence="1">Cell membrane</location>
        <topology evidence="1">Multi-pass membrane protein</topology>
    </subcellularLocation>
</comment>
<dbReference type="AlphaFoldDB" id="A0A1M4YTX8"/>
<dbReference type="STRING" id="1122133.SAMN02745157_1617"/>
<evidence type="ECO:0000256" key="1">
    <source>
        <dbReference type="ARBA" id="ARBA00004651"/>
    </source>
</evidence>
<evidence type="ECO:0000256" key="2">
    <source>
        <dbReference type="ARBA" id="ARBA00022475"/>
    </source>
</evidence>
<dbReference type="InterPro" id="IPR036514">
    <property type="entry name" value="SGNH_hydro_sf"/>
</dbReference>
<feature type="domain" description="Acyltransferase 3" evidence="9">
    <location>
        <begin position="3"/>
        <end position="326"/>
    </location>
</feature>
<dbReference type="PANTHER" id="PTHR23028:SF53">
    <property type="entry name" value="ACYL_TRANSF_3 DOMAIN-CONTAINING PROTEIN"/>
    <property type="match status" value="1"/>
</dbReference>
<proteinExistence type="predicted"/>
<feature type="transmembrane region" description="Helical" evidence="8">
    <location>
        <begin position="183"/>
        <end position="206"/>
    </location>
</feature>
<evidence type="ECO:0000313" key="11">
    <source>
        <dbReference type="EMBL" id="SHF09220.1"/>
    </source>
</evidence>
<keyword evidence="7 11" id="KW-0012">Acyltransferase</keyword>
<dbReference type="InterPro" id="IPR043968">
    <property type="entry name" value="SGNH"/>
</dbReference>
<feature type="domain" description="SGNH" evidence="10">
    <location>
        <begin position="391"/>
        <end position="620"/>
    </location>
</feature>
<evidence type="ECO:0000259" key="10">
    <source>
        <dbReference type="Pfam" id="PF19040"/>
    </source>
</evidence>
<evidence type="ECO:0000256" key="7">
    <source>
        <dbReference type="ARBA" id="ARBA00023315"/>
    </source>
</evidence>
<dbReference type="Pfam" id="PF19040">
    <property type="entry name" value="SGNH"/>
    <property type="match status" value="1"/>
</dbReference>
<feature type="transmembrane region" description="Helical" evidence="8">
    <location>
        <begin position="311"/>
        <end position="329"/>
    </location>
</feature>
<accession>A0A1M4YTX8</accession>
<reference evidence="11 12" key="1">
    <citation type="submission" date="2016-11" db="EMBL/GenBank/DDBJ databases">
        <authorList>
            <person name="Jaros S."/>
            <person name="Januszkiewicz K."/>
            <person name="Wedrychowicz H."/>
        </authorList>
    </citation>
    <scope>NUCLEOTIDE SEQUENCE [LARGE SCALE GENOMIC DNA]</scope>
    <source>
        <strain evidence="11 12">DSM 19436</strain>
    </source>
</reference>
<evidence type="ECO:0000313" key="12">
    <source>
        <dbReference type="Proteomes" id="UP000184485"/>
    </source>
</evidence>
<dbReference type="GO" id="GO:0005886">
    <property type="term" value="C:plasma membrane"/>
    <property type="evidence" value="ECO:0007669"/>
    <property type="project" value="UniProtKB-SubCell"/>
</dbReference>
<feature type="transmembrane region" description="Helical" evidence="8">
    <location>
        <begin position="157"/>
        <end position="177"/>
    </location>
</feature>
<gene>
    <name evidence="11" type="ORF">SAMN02745157_1617</name>
</gene>